<evidence type="ECO:0000259" key="3">
    <source>
        <dbReference type="Pfam" id="PF02752"/>
    </source>
</evidence>
<dbReference type="GO" id="GO:0070086">
    <property type="term" value="P:ubiquitin-dependent endocytosis"/>
    <property type="evidence" value="ECO:0007669"/>
    <property type="project" value="TreeGrafter"/>
</dbReference>
<dbReference type="EMBL" id="WTPW01000510">
    <property type="protein sequence ID" value="KAF0504245.1"/>
    <property type="molecule type" value="Genomic_DNA"/>
</dbReference>
<dbReference type="GO" id="GO:0031625">
    <property type="term" value="F:ubiquitin protein ligase binding"/>
    <property type="evidence" value="ECO:0007669"/>
    <property type="project" value="TreeGrafter"/>
</dbReference>
<dbReference type="Pfam" id="PF00339">
    <property type="entry name" value="Arrestin_N"/>
    <property type="match status" value="1"/>
</dbReference>
<organism evidence="4 5">
    <name type="scientific">Gigaspora margarita</name>
    <dbReference type="NCBI Taxonomy" id="4874"/>
    <lineage>
        <taxon>Eukaryota</taxon>
        <taxon>Fungi</taxon>
        <taxon>Fungi incertae sedis</taxon>
        <taxon>Mucoromycota</taxon>
        <taxon>Glomeromycotina</taxon>
        <taxon>Glomeromycetes</taxon>
        <taxon>Diversisporales</taxon>
        <taxon>Gigasporaceae</taxon>
        <taxon>Gigaspora</taxon>
    </lineage>
</organism>
<dbReference type="GO" id="GO:0005829">
    <property type="term" value="C:cytosol"/>
    <property type="evidence" value="ECO:0007669"/>
    <property type="project" value="TreeGrafter"/>
</dbReference>
<protein>
    <submittedName>
        <fullName evidence="4">Arrestin/py protein 2</fullName>
    </submittedName>
</protein>
<proteinExistence type="predicted"/>
<dbReference type="SUPFAM" id="SSF81296">
    <property type="entry name" value="E set domains"/>
    <property type="match status" value="1"/>
</dbReference>
<dbReference type="InterPro" id="IPR014752">
    <property type="entry name" value="Arrestin-like_C"/>
</dbReference>
<dbReference type="PANTHER" id="PTHR11188">
    <property type="entry name" value="ARRESTIN DOMAIN CONTAINING PROTEIN"/>
    <property type="match status" value="1"/>
</dbReference>
<dbReference type="InterPro" id="IPR014756">
    <property type="entry name" value="Ig_E-set"/>
</dbReference>
<dbReference type="OrthoDB" id="2333384at2759"/>
<dbReference type="Pfam" id="PF02752">
    <property type="entry name" value="Arrestin_C"/>
    <property type="match status" value="1"/>
</dbReference>
<dbReference type="AlphaFoldDB" id="A0A8H4AJX0"/>
<comment type="caution">
    <text evidence="4">The sequence shown here is derived from an EMBL/GenBank/DDBJ whole genome shotgun (WGS) entry which is preliminary data.</text>
</comment>
<evidence type="ECO:0000259" key="2">
    <source>
        <dbReference type="Pfam" id="PF00339"/>
    </source>
</evidence>
<evidence type="ECO:0000313" key="4">
    <source>
        <dbReference type="EMBL" id="KAF0504245.1"/>
    </source>
</evidence>
<feature type="domain" description="Arrestin-like N-terminal" evidence="2">
    <location>
        <begin position="66"/>
        <end position="169"/>
    </location>
</feature>
<feature type="compositionally biased region" description="Polar residues" evidence="1">
    <location>
        <begin position="525"/>
        <end position="543"/>
    </location>
</feature>
<dbReference type="PANTHER" id="PTHR11188:SF17">
    <property type="entry name" value="FI21816P1"/>
    <property type="match status" value="1"/>
</dbReference>
<feature type="region of interest" description="Disordered" evidence="1">
    <location>
        <begin position="1"/>
        <end position="31"/>
    </location>
</feature>
<dbReference type="GO" id="GO:0005886">
    <property type="term" value="C:plasma membrane"/>
    <property type="evidence" value="ECO:0007669"/>
    <property type="project" value="TreeGrafter"/>
</dbReference>
<evidence type="ECO:0000313" key="5">
    <source>
        <dbReference type="Proteomes" id="UP000439903"/>
    </source>
</evidence>
<sequence length="543" mass="61374">MQRSSSPSDGSTHSVHSTTFPIDTSKNRPPQNSYIKAHKNISFSFPENSTTFQHGALGDYDTFLIGNLHLNYSKGCYVKNVFLEFKGTEKTSWFKAQARTKAVYNGEYTFVNQSNKIWEAFDEYSEIKTIDIPFKIQLPYNLPESITTDVGSVRHILRAVVTVKGLLGKNSTHVAKLLCPLKRILTLDHTSSSPYKVCGESQSGVEYTFMLPPGKQLNIGSFVSIPMLLRFLRPDVGIERVEVSLKASMDFQCSDHNEKRHLDQQIAGLVISRSELRYMQPSMPHYNYGECTHTINLFIPPSTQPTYQGRFINITYKLSINVSLYGHARGFLIEEQVKVSNIVEKNTNPKRPYSPLSGMPSPTIADGIPDDNSLSRESLDKTPGSFAYQSYNLQMMNQLRQPRSLPELPQCIPLDDNYRDPFNISFEHKRISPFDVNNGYDRIDRVFDGYVQPLSDTSSYIYQPYSPSSQHSRSETPQTPPSSFSTTTSNTNISPMESISSNIEIPNSSITPLSLPPYYRHPSTHQRSSLNSNDYSDQNLSNK</sequence>
<accession>A0A8H4AJX0</accession>
<gene>
    <name evidence="4" type="ORF">F8M41_019567</name>
</gene>
<dbReference type="InterPro" id="IPR011021">
    <property type="entry name" value="Arrestin-like_N"/>
</dbReference>
<dbReference type="Gene3D" id="2.60.40.640">
    <property type="match status" value="1"/>
</dbReference>
<keyword evidence="5" id="KW-1185">Reference proteome</keyword>
<dbReference type="InterPro" id="IPR050357">
    <property type="entry name" value="Arrestin_domain-protein"/>
</dbReference>
<name>A0A8H4AJX0_GIGMA</name>
<feature type="domain" description="Arrestin C-terminal-like" evidence="3">
    <location>
        <begin position="213"/>
        <end position="327"/>
    </location>
</feature>
<dbReference type="GO" id="GO:0030674">
    <property type="term" value="F:protein-macromolecule adaptor activity"/>
    <property type="evidence" value="ECO:0007669"/>
    <property type="project" value="TreeGrafter"/>
</dbReference>
<evidence type="ECO:0000256" key="1">
    <source>
        <dbReference type="SAM" id="MobiDB-lite"/>
    </source>
</evidence>
<dbReference type="InterPro" id="IPR011022">
    <property type="entry name" value="Arrestin_C-like"/>
</dbReference>
<reference evidence="4 5" key="1">
    <citation type="journal article" date="2019" name="Environ. Microbiol.">
        <title>At the nexus of three kingdoms: the genome of the mycorrhizal fungus Gigaspora margarita provides insights into plant, endobacterial and fungal interactions.</title>
        <authorList>
            <person name="Venice F."/>
            <person name="Ghignone S."/>
            <person name="Salvioli di Fossalunga A."/>
            <person name="Amselem J."/>
            <person name="Novero M."/>
            <person name="Xianan X."/>
            <person name="Sedzielewska Toro K."/>
            <person name="Morin E."/>
            <person name="Lipzen A."/>
            <person name="Grigoriev I.V."/>
            <person name="Henrissat B."/>
            <person name="Martin F.M."/>
            <person name="Bonfante P."/>
        </authorList>
    </citation>
    <scope>NUCLEOTIDE SEQUENCE [LARGE SCALE GENOMIC DNA]</scope>
    <source>
        <strain evidence="4 5">BEG34</strain>
    </source>
</reference>
<dbReference type="Proteomes" id="UP000439903">
    <property type="component" value="Unassembled WGS sequence"/>
</dbReference>
<feature type="region of interest" description="Disordered" evidence="1">
    <location>
        <begin position="461"/>
        <end position="543"/>
    </location>
</feature>
<feature type="compositionally biased region" description="Low complexity" evidence="1">
    <location>
        <begin position="461"/>
        <end position="510"/>
    </location>
</feature>